<evidence type="ECO:0000256" key="3">
    <source>
        <dbReference type="ARBA" id="ARBA00022449"/>
    </source>
</evidence>
<dbReference type="EMBL" id="NXGJ01000003">
    <property type="protein sequence ID" value="PRM88402.1"/>
    <property type="molecule type" value="Genomic_DNA"/>
</dbReference>
<dbReference type="AlphaFoldDB" id="A0A2S9SPA9"/>
<dbReference type="PANTHER" id="PTHR46157:SF4">
    <property type="entry name" value="K(+) EFFLUX ANTIPORTER 3, CHLOROPLASTIC"/>
    <property type="match status" value="1"/>
</dbReference>
<keyword evidence="3" id="KW-0050">Antiport</keyword>
<keyword evidence="6" id="KW-0630">Potassium</keyword>
<evidence type="ECO:0000313" key="13">
    <source>
        <dbReference type="Proteomes" id="UP000239065"/>
    </source>
</evidence>
<dbReference type="PROSITE" id="PS51201">
    <property type="entry name" value="RCK_N"/>
    <property type="match status" value="1"/>
</dbReference>
<evidence type="ECO:0000256" key="5">
    <source>
        <dbReference type="ARBA" id="ARBA00022692"/>
    </source>
</evidence>
<dbReference type="SUPFAM" id="SSF51735">
    <property type="entry name" value="NAD(P)-binding Rossmann-fold domains"/>
    <property type="match status" value="1"/>
</dbReference>
<feature type="transmembrane region" description="Helical" evidence="10">
    <location>
        <begin position="217"/>
        <end position="233"/>
    </location>
</feature>
<evidence type="ECO:0000256" key="8">
    <source>
        <dbReference type="ARBA" id="ARBA00023065"/>
    </source>
</evidence>
<evidence type="ECO:0000256" key="2">
    <source>
        <dbReference type="ARBA" id="ARBA00022448"/>
    </source>
</evidence>
<name>A0A2S9SPA9_9BACT</name>
<feature type="transmembrane region" description="Helical" evidence="10">
    <location>
        <begin position="326"/>
        <end position="345"/>
    </location>
</feature>
<dbReference type="Proteomes" id="UP000239065">
    <property type="component" value="Unassembled WGS sequence"/>
</dbReference>
<dbReference type="GO" id="GO:0006813">
    <property type="term" value="P:potassium ion transport"/>
    <property type="evidence" value="ECO:0007669"/>
    <property type="project" value="UniProtKB-KW"/>
</dbReference>
<dbReference type="PANTHER" id="PTHR46157">
    <property type="entry name" value="K(+) EFFLUX ANTIPORTER 3, CHLOROPLASTIC"/>
    <property type="match status" value="1"/>
</dbReference>
<protein>
    <submittedName>
        <fullName evidence="12">Potassium transporter</fullName>
    </submittedName>
</protein>
<dbReference type="Gene3D" id="1.20.1530.20">
    <property type="match status" value="1"/>
</dbReference>
<keyword evidence="4" id="KW-0633">Potassium transport</keyword>
<dbReference type="InterPro" id="IPR038770">
    <property type="entry name" value="Na+/solute_symporter_sf"/>
</dbReference>
<dbReference type="Pfam" id="PF02254">
    <property type="entry name" value="TrkA_N"/>
    <property type="match status" value="1"/>
</dbReference>
<dbReference type="GO" id="GO:0015297">
    <property type="term" value="F:antiporter activity"/>
    <property type="evidence" value="ECO:0007669"/>
    <property type="project" value="UniProtKB-KW"/>
</dbReference>
<sequence length="541" mass="60876">MEHFLFTLFMAIFLATVLNIILKKLGISQIIGYILTGIIISYGFHFKGANIASLDAIAEFGIVFLMFTIGLEISFDKIRKMKEILLLNGFLQVHISALLIFAVTHFIFDLSIEVSIIIAFAFSLSSTAIVLPYLKSSKDIYTPYGERTTAILIYQDLAVIPILLLISFLTNDNLSIGEVIWNTFVSAAVITIFMFFFGKRIIDWLLQFSSNTRLEELFIGAVFSIVIGASLLAEYLGFTYSLGAFLAGMIIADTKFRIKVESDISNFKDLLLGTFFFTVGTKIDILYFLNNIHIVIGLFLLIMIIKALVVFLIIRRKSDKNTSVKSAIALCQVGEFSFAILTLAASQNVVPIETANFLILISVMSMILTPFLLNNIYKISDLISADIYQSENLEPIEDTNHIIICGFSILGRVVARDLSDRNMPFIIVSNDLRQIQVATKMGYKAYFGHLDKKSVLEALKVEDSSSIIITINETHEKILICDAILKYCPDANIILKYESLEERHILNDLKIKKFVHAHAEIGRLLVEEATHCCDLRLHRYD</sequence>
<feature type="transmembrane region" description="Helical" evidence="10">
    <location>
        <begin position="85"/>
        <end position="108"/>
    </location>
</feature>
<evidence type="ECO:0000256" key="9">
    <source>
        <dbReference type="ARBA" id="ARBA00023136"/>
    </source>
</evidence>
<keyword evidence="9 10" id="KW-0472">Membrane</keyword>
<keyword evidence="7 10" id="KW-1133">Transmembrane helix</keyword>
<comment type="subcellular location">
    <subcellularLocation>
        <location evidence="1">Membrane</location>
        <topology evidence="1">Multi-pass membrane protein</topology>
    </subcellularLocation>
</comment>
<evidence type="ECO:0000256" key="10">
    <source>
        <dbReference type="SAM" id="Phobius"/>
    </source>
</evidence>
<feature type="transmembrane region" description="Helical" evidence="10">
    <location>
        <begin position="51"/>
        <end position="73"/>
    </location>
</feature>
<evidence type="ECO:0000259" key="11">
    <source>
        <dbReference type="PROSITE" id="PS51201"/>
    </source>
</evidence>
<dbReference type="GO" id="GO:0005886">
    <property type="term" value="C:plasma membrane"/>
    <property type="evidence" value="ECO:0007669"/>
    <property type="project" value="TreeGrafter"/>
</dbReference>
<keyword evidence="5 10" id="KW-0812">Transmembrane</keyword>
<comment type="caution">
    <text evidence="12">The sequence shown here is derived from an EMBL/GenBank/DDBJ whole genome shotgun (WGS) entry which is preliminary data.</text>
</comment>
<evidence type="ECO:0000256" key="6">
    <source>
        <dbReference type="ARBA" id="ARBA00022958"/>
    </source>
</evidence>
<accession>A0A2S9SPA9</accession>
<feature type="transmembrane region" description="Helical" evidence="10">
    <location>
        <begin position="27"/>
        <end position="45"/>
    </location>
</feature>
<evidence type="ECO:0000256" key="4">
    <source>
        <dbReference type="ARBA" id="ARBA00022538"/>
    </source>
</evidence>
<dbReference type="Gene3D" id="3.40.50.720">
    <property type="entry name" value="NAD(P)-binding Rossmann-like Domain"/>
    <property type="match status" value="1"/>
</dbReference>
<evidence type="ECO:0000256" key="7">
    <source>
        <dbReference type="ARBA" id="ARBA00022989"/>
    </source>
</evidence>
<feature type="transmembrane region" description="Helical" evidence="10">
    <location>
        <begin position="146"/>
        <end position="167"/>
    </location>
</feature>
<proteinExistence type="predicted"/>
<dbReference type="InterPro" id="IPR036291">
    <property type="entry name" value="NAD(P)-bd_dom_sf"/>
</dbReference>
<dbReference type="InterPro" id="IPR003148">
    <property type="entry name" value="RCK_N"/>
</dbReference>
<dbReference type="InterPro" id="IPR006153">
    <property type="entry name" value="Cation/H_exchanger_TM"/>
</dbReference>
<feature type="transmembrane region" description="Helical" evidence="10">
    <location>
        <begin position="294"/>
        <end position="314"/>
    </location>
</feature>
<dbReference type="RefSeq" id="WP_105908842.1">
    <property type="nucleotide sequence ID" value="NZ_NXGJ01000003.1"/>
</dbReference>
<evidence type="ECO:0000313" key="12">
    <source>
        <dbReference type="EMBL" id="PRM88402.1"/>
    </source>
</evidence>
<gene>
    <name evidence="12" type="ORF">CJ669_04235</name>
</gene>
<feature type="transmembrane region" description="Helical" evidence="10">
    <location>
        <begin position="114"/>
        <end position="134"/>
    </location>
</feature>
<feature type="transmembrane region" description="Helical" evidence="10">
    <location>
        <begin position="6"/>
        <end position="22"/>
    </location>
</feature>
<reference evidence="12 13" key="1">
    <citation type="submission" date="2017-09" db="EMBL/GenBank/DDBJ databases">
        <title>Reassesment of A. cryaerophilus.</title>
        <authorList>
            <person name="Perez-Cataluna A."/>
            <person name="Collado L."/>
            <person name="Salgado O."/>
            <person name="Lefinanco V."/>
            <person name="Figueras M.J."/>
        </authorList>
    </citation>
    <scope>NUCLEOTIDE SEQUENCE [LARGE SCALE GENOMIC DNA]</scope>
    <source>
        <strain evidence="12 13">LMG 9861</strain>
    </source>
</reference>
<dbReference type="Pfam" id="PF00999">
    <property type="entry name" value="Na_H_Exchanger"/>
    <property type="match status" value="1"/>
</dbReference>
<evidence type="ECO:0000256" key="1">
    <source>
        <dbReference type="ARBA" id="ARBA00004141"/>
    </source>
</evidence>
<feature type="domain" description="RCK N-terminal" evidence="11">
    <location>
        <begin position="399"/>
        <end position="518"/>
    </location>
</feature>
<feature type="transmembrane region" description="Helical" evidence="10">
    <location>
        <begin position="179"/>
        <end position="197"/>
    </location>
</feature>
<feature type="transmembrane region" description="Helical" evidence="10">
    <location>
        <begin position="357"/>
        <end position="377"/>
    </location>
</feature>
<keyword evidence="2" id="KW-0813">Transport</keyword>
<organism evidence="12 13">
    <name type="scientific">Aliarcobacter cryaerophilus</name>
    <dbReference type="NCBI Taxonomy" id="28198"/>
    <lineage>
        <taxon>Bacteria</taxon>
        <taxon>Pseudomonadati</taxon>
        <taxon>Campylobacterota</taxon>
        <taxon>Epsilonproteobacteria</taxon>
        <taxon>Campylobacterales</taxon>
        <taxon>Arcobacteraceae</taxon>
        <taxon>Aliarcobacter</taxon>
    </lineage>
</organism>
<keyword evidence="8" id="KW-0406">Ion transport</keyword>
<dbReference type="GO" id="GO:1902600">
    <property type="term" value="P:proton transmembrane transport"/>
    <property type="evidence" value="ECO:0007669"/>
    <property type="project" value="InterPro"/>
</dbReference>